<evidence type="ECO:0000313" key="2">
    <source>
        <dbReference type="Proteomes" id="UP001066276"/>
    </source>
</evidence>
<organism evidence="1 2">
    <name type="scientific">Pleurodeles waltl</name>
    <name type="common">Iberian ribbed newt</name>
    <dbReference type="NCBI Taxonomy" id="8319"/>
    <lineage>
        <taxon>Eukaryota</taxon>
        <taxon>Metazoa</taxon>
        <taxon>Chordata</taxon>
        <taxon>Craniata</taxon>
        <taxon>Vertebrata</taxon>
        <taxon>Euteleostomi</taxon>
        <taxon>Amphibia</taxon>
        <taxon>Batrachia</taxon>
        <taxon>Caudata</taxon>
        <taxon>Salamandroidea</taxon>
        <taxon>Salamandridae</taxon>
        <taxon>Pleurodelinae</taxon>
        <taxon>Pleurodeles</taxon>
    </lineage>
</organism>
<dbReference type="AlphaFoldDB" id="A0AAV7KQE7"/>
<accession>A0AAV7KQE7</accession>
<gene>
    <name evidence="1" type="ORF">NDU88_001760</name>
</gene>
<dbReference type="Proteomes" id="UP001066276">
    <property type="component" value="Chromosome 12"/>
</dbReference>
<protein>
    <submittedName>
        <fullName evidence="1">Uncharacterized protein</fullName>
    </submittedName>
</protein>
<comment type="caution">
    <text evidence="1">The sequence shown here is derived from an EMBL/GenBank/DDBJ whole genome shotgun (WGS) entry which is preliminary data.</text>
</comment>
<evidence type="ECO:0000313" key="1">
    <source>
        <dbReference type="EMBL" id="KAJ1081581.1"/>
    </source>
</evidence>
<keyword evidence="2" id="KW-1185">Reference proteome</keyword>
<reference evidence="1" key="1">
    <citation type="journal article" date="2022" name="bioRxiv">
        <title>Sequencing and chromosome-scale assembly of the giantPleurodeles waltlgenome.</title>
        <authorList>
            <person name="Brown T."/>
            <person name="Elewa A."/>
            <person name="Iarovenko S."/>
            <person name="Subramanian E."/>
            <person name="Araus A.J."/>
            <person name="Petzold A."/>
            <person name="Susuki M."/>
            <person name="Suzuki K.-i.T."/>
            <person name="Hayashi T."/>
            <person name="Toyoda A."/>
            <person name="Oliveira C."/>
            <person name="Osipova E."/>
            <person name="Leigh N.D."/>
            <person name="Simon A."/>
            <person name="Yun M.H."/>
        </authorList>
    </citation>
    <scope>NUCLEOTIDE SEQUENCE</scope>
    <source>
        <strain evidence="1">20211129_DDA</strain>
        <tissue evidence="1">Liver</tissue>
    </source>
</reference>
<sequence>MLRGPRRVVILPGKIGSVVSLGEVCLNKVRRAALSHQGSPGAFREMKSPQIILTRYLAFTYDGIVVTRDLKQSANLDGVPMLNQSQTEMDARKMDLSICEFNVGCGNTEPLDVFHANKYQLLVFVL</sequence>
<proteinExistence type="predicted"/>
<dbReference type="EMBL" id="JANPWB010000016">
    <property type="protein sequence ID" value="KAJ1081581.1"/>
    <property type="molecule type" value="Genomic_DNA"/>
</dbReference>
<name>A0AAV7KQE7_PLEWA</name>